<evidence type="ECO:0000313" key="3">
    <source>
        <dbReference type="Proteomes" id="UP000184330"/>
    </source>
</evidence>
<evidence type="ECO:0000313" key="2">
    <source>
        <dbReference type="EMBL" id="CZR68925.1"/>
    </source>
</evidence>
<gene>
    <name evidence="2" type="ORF">PAC_18826</name>
</gene>
<feature type="compositionally biased region" description="Acidic residues" evidence="1">
    <location>
        <begin position="312"/>
        <end position="331"/>
    </location>
</feature>
<evidence type="ECO:0000256" key="1">
    <source>
        <dbReference type="SAM" id="MobiDB-lite"/>
    </source>
</evidence>
<dbReference type="EMBL" id="FJOG01000062">
    <property type="protein sequence ID" value="CZR68925.1"/>
    <property type="molecule type" value="Genomic_DNA"/>
</dbReference>
<accession>A0A1L7XVC7</accession>
<dbReference type="Proteomes" id="UP000184330">
    <property type="component" value="Unassembled WGS sequence"/>
</dbReference>
<proteinExistence type="predicted"/>
<dbReference type="AlphaFoldDB" id="A0A1L7XVC7"/>
<organism evidence="2 3">
    <name type="scientific">Phialocephala subalpina</name>
    <dbReference type="NCBI Taxonomy" id="576137"/>
    <lineage>
        <taxon>Eukaryota</taxon>
        <taxon>Fungi</taxon>
        <taxon>Dikarya</taxon>
        <taxon>Ascomycota</taxon>
        <taxon>Pezizomycotina</taxon>
        <taxon>Leotiomycetes</taxon>
        <taxon>Helotiales</taxon>
        <taxon>Mollisiaceae</taxon>
        <taxon>Phialocephala</taxon>
        <taxon>Phialocephala fortinii species complex</taxon>
    </lineage>
</organism>
<feature type="region of interest" description="Disordered" evidence="1">
    <location>
        <begin position="1"/>
        <end position="23"/>
    </location>
</feature>
<name>A0A1L7XVC7_9HELO</name>
<dbReference type="STRING" id="576137.A0A1L7XVC7"/>
<dbReference type="OrthoDB" id="3363286at2759"/>
<reference evidence="2 3" key="1">
    <citation type="submission" date="2016-03" db="EMBL/GenBank/DDBJ databases">
        <authorList>
            <person name="Ploux O."/>
        </authorList>
    </citation>
    <scope>NUCLEOTIDE SEQUENCE [LARGE SCALE GENOMIC DNA]</scope>
    <source>
        <strain evidence="2 3">UAMH 11012</strain>
    </source>
</reference>
<feature type="region of interest" description="Disordered" evidence="1">
    <location>
        <begin position="301"/>
        <end position="331"/>
    </location>
</feature>
<sequence length="331" mass="36838">MNPARLLAKEKHRATKQPPSESRTQLQRELAKNPFALALGTPVRTCGLTGTSLPKYFLQDFKILAHPETGGPCFLPTSLTRKGKRVDESGDELGAIGGVTGYTLSSKRALDSIQNPLGGYYKTRGGNSQRVHHKLIPTHIKSVKEAMRMVGGLKWRPDMADFVLELMRRRVVEHLMDLGNVKRGYLVGCVDWEDAASKPQVAAFLWTGGRPNVESVSEPTEYSTLDLGMEGGLKGGEKKKKKKVPVYNLRILLGREKLAELKKSFGNGMFDRELVALKHKNMTVELQSKLWRLQGYVAEHRGGAQGSSQGEAWDEDQDDDEESFEDGDEHH</sequence>
<protein>
    <submittedName>
        <fullName evidence="2">Uncharacterized protein</fullName>
    </submittedName>
</protein>
<keyword evidence="3" id="KW-1185">Reference proteome</keyword>